<evidence type="ECO:0000313" key="2">
    <source>
        <dbReference type="EMBL" id="VFQ97115.1"/>
    </source>
</evidence>
<keyword evidence="3" id="KW-1185">Reference proteome</keyword>
<dbReference type="Pfam" id="PF24964">
    <property type="entry name" value="DUF7769"/>
    <property type="match status" value="1"/>
</dbReference>
<dbReference type="PANTHER" id="PTHR47169">
    <property type="entry name" value="OS01G0541250 PROTEIN"/>
    <property type="match status" value="1"/>
</dbReference>
<sequence>MSPHVADSPASLSHHSAFIVSLVPSFNPSCHESLQSEHQEITKRLSNAQRQRIIELILLYSRKNISGQYTAQKGIISKVAADFNVSRRTVGAIWSRARKQPLEGVAIDVKSRLPVNSGRKRVSIDIETIGNTPLAQRTTISSLAASLENGEILWDGKIGIFPFVETVAAKRKSKNREAGVLEVKQLLSVTKEVTKDMLVNQEVMNNDGGNKYKLPHMPKDRLAREGTLPVTLNVPHTLLEKTLENFRAYKKQMEESIGMVDTKILVNDAFFLVSTAGTNDFALNYDGNIVPFRNNTYTLQGYADYVRHSVQQFLQPCGYPSSFVRITYAQMLDQRQPPTLVPLRGIFDPSFLPQLVKSTICDLSVSNTPTFTAAAAAQP</sequence>
<dbReference type="AlphaFoldDB" id="A0A484N731"/>
<dbReference type="PANTHER" id="PTHR47169:SF2">
    <property type="entry name" value="OS01G0541250 PROTEIN"/>
    <property type="match status" value="1"/>
</dbReference>
<evidence type="ECO:0000313" key="3">
    <source>
        <dbReference type="Proteomes" id="UP000595140"/>
    </source>
</evidence>
<dbReference type="InterPro" id="IPR056671">
    <property type="entry name" value="DUF7769"/>
</dbReference>
<dbReference type="EMBL" id="OOIL02006272">
    <property type="protein sequence ID" value="VFQ97115.1"/>
    <property type="molecule type" value="Genomic_DNA"/>
</dbReference>
<organism evidence="2 3">
    <name type="scientific">Cuscuta campestris</name>
    <dbReference type="NCBI Taxonomy" id="132261"/>
    <lineage>
        <taxon>Eukaryota</taxon>
        <taxon>Viridiplantae</taxon>
        <taxon>Streptophyta</taxon>
        <taxon>Embryophyta</taxon>
        <taxon>Tracheophyta</taxon>
        <taxon>Spermatophyta</taxon>
        <taxon>Magnoliopsida</taxon>
        <taxon>eudicotyledons</taxon>
        <taxon>Gunneridae</taxon>
        <taxon>Pentapetalae</taxon>
        <taxon>asterids</taxon>
        <taxon>lamiids</taxon>
        <taxon>Solanales</taxon>
        <taxon>Convolvulaceae</taxon>
        <taxon>Cuscuteae</taxon>
        <taxon>Cuscuta</taxon>
        <taxon>Cuscuta subgen. Grammica</taxon>
        <taxon>Cuscuta sect. Cleistogrammica</taxon>
    </lineage>
</organism>
<feature type="domain" description="DUF7769" evidence="1">
    <location>
        <begin position="45"/>
        <end position="101"/>
    </location>
</feature>
<dbReference type="Proteomes" id="UP000595140">
    <property type="component" value="Unassembled WGS sequence"/>
</dbReference>
<reference evidence="2 3" key="1">
    <citation type="submission" date="2018-04" db="EMBL/GenBank/DDBJ databases">
        <authorList>
            <person name="Vogel A."/>
        </authorList>
    </citation>
    <scope>NUCLEOTIDE SEQUENCE [LARGE SCALE GENOMIC DNA]</scope>
</reference>
<accession>A0A484N731</accession>
<evidence type="ECO:0000259" key="1">
    <source>
        <dbReference type="Pfam" id="PF24964"/>
    </source>
</evidence>
<gene>
    <name evidence="2" type="ORF">CCAM_LOCUS38891</name>
</gene>
<proteinExistence type="predicted"/>
<name>A0A484N731_9ASTE</name>
<protein>
    <recommendedName>
        <fullName evidence="1">DUF7769 domain-containing protein</fullName>
    </recommendedName>
</protein>
<dbReference type="OrthoDB" id="155387at2759"/>